<dbReference type="SUPFAM" id="SSF53223">
    <property type="entry name" value="Aminoacid dehydrogenase-like, N-terminal domain"/>
    <property type="match status" value="1"/>
</dbReference>
<organism evidence="1 2">
    <name type="scientific">Perkinsus olseni</name>
    <name type="common">Perkinsus atlanticus</name>
    <dbReference type="NCBI Taxonomy" id="32597"/>
    <lineage>
        <taxon>Eukaryota</taxon>
        <taxon>Sar</taxon>
        <taxon>Alveolata</taxon>
        <taxon>Perkinsozoa</taxon>
        <taxon>Perkinsea</taxon>
        <taxon>Perkinsida</taxon>
        <taxon>Perkinsidae</taxon>
        <taxon>Perkinsus</taxon>
    </lineage>
</organism>
<evidence type="ECO:0000313" key="2">
    <source>
        <dbReference type="Proteomes" id="UP000553632"/>
    </source>
</evidence>
<keyword evidence="2" id="KW-1185">Reference proteome</keyword>
<dbReference type="Gene3D" id="3.40.50.10860">
    <property type="entry name" value="Leucine Dehydrogenase, chain A, domain 1"/>
    <property type="match status" value="2"/>
</dbReference>
<evidence type="ECO:0008006" key="3">
    <source>
        <dbReference type="Google" id="ProtNLM"/>
    </source>
</evidence>
<accession>A0A7J6T8U3</accession>
<dbReference type="GO" id="GO:0009423">
    <property type="term" value="P:chorismate biosynthetic process"/>
    <property type="evidence" value="ECO:0007669"/>
    <property type="project" value="TreeGrafter"/>
</dbReference>
<feature type="non-terminal residue" evidence="1">
    <location>
        <position position="179"/>
    </location>
</feature>
<comment type="caution">
    <text evidence="1">The sequence shown here is derived from an EMBL/GenBank/DDBJ whole genome shotgun (WGS) entry which is preliminary data.</text>
</comment>
<dbReference type="PANTHER" id="PTHR21089">
    <property type="entry name" value="SHIKIMATE DEHYDROGENASE"/>
    <property type="match status" value="1"/>
</dbReference>
<dbReference type="PANTHER" id="PTHR21089:SF1">
    <property type="entry name" value="BIFUNCTIONAL 3-DEHYDROQUINATE DEHYDRATASE_SHIKIMATE DEHYDROGENASE, CHLOROPLASTIC"/>
    <property type="match status" value="1"/>
</dbReference>
<gene>
    <name evidence="1" type="ORF">FOZ63_000425</name>
</gene>
<dbReference type="Proteomes" id="UP000553632">
    <property type="component" value="Unassembled WGS sequence"/>
</dbReference>
<dbReference type="GO" id="GO:0019632">
    <property type="term" value="P:shikimate metabolic process"/>
    <property type="evidence" value="ECO:0007669"/>
    <property type="project" value="TreeGrafter"/>
</dbReference>
<sequence>FFVLGSPVAKSPSPALHNHIFKTLGLPHEISELASSAQVVNTIVKHDDGSLSFHNTDTLALAESIRIKAALASTCLVVGTGGAARAACAAAELLGMEKIFVSAHRTPALVVLTLSSAACQLATHRSGRSGGSQKIRWYLRWRKFEVSIGVRKRECQNPRADRSRDLRLSANCVNFFRAS</sequence>
<evidence type="ECO:0000313" key="1">
    <source>
        <dbReference type="EMBL" id="KAF4741694.1"/>
    </source>
</evidence>
<proteinExistence type="predicted"/>
<reference evidence="1 2" key="1">
    <citation type="submission" date="2020-04" db="EMBL/GenBank/DDBJ databases">
        <title>Perkinsus olseni comparative genomics.</title>
        <authorList>
            <person name="Bogema D.R."/>
        </authorList>
    </citation>
    <scope>NUCLEOTIDE SEQUENCE [LARGE SCALE GENOMIC DNA]</scope>
    <source>
        <strain evidence="1 2">ATCC PRA-207</strain>
    </source>
</reference>
<dbReference type="AlphaFoldDB" id="A0A7J6T8U3"/>
<name>A0A7J6T8U3_PEROL</name>
<dbReference type="InterPro" id="IPR046346">
    <property type="entry name" value="Aminoacid_DH-like_N_sf"/>
</dbReference>
<dbReference type="InterPro" id="IPR022893">
    <property type="entry name" value="Shikimate_DH_fam"/>
</dbReference>
<dbReference type="Gene3D" id="3.40.50.720">
    <property type="entry name" value="NAD(P)-binding Rossmann-like Domain"/>
    <property type="match status" value="1"/>
</dbReference>
<dbReference type="EMBL" id="JABANO010012505">
    <property type="protein sequence ID" value="KAF4741694.1"/>
    <property type="molecule type" value="Genomic_DNA"/>
</dbReference>
<protein>
    <recommendedName>
        <fullName evidence="3">Shikimate dehydrogenase substrate binding N-terminal domain-containing protein</fullName>
    </recommendedName>
</protein>
<dbReference type="GO" id="GO:0004764">
    <property type="term" value="F:shikimate 3-dehydrogenase (NADP+) activity"/>
    <property type="evidence" value="ECO:0007669"/>
    <property type="project" value="InterPro"/>
</dbReference>